<dbReference type="GO" id="GO:0016491">
    <property type="term" value="F:oxidoreductase activity"/>
    <property type="evidence" value="ECO:0007669"/>
    <property type="project" value="InterPro"/>
</dbReference>
<dbReference type="InterPro" id="IPR010982">
    <property type="entry name" value="Lambda_DNA-bd_dom_sf"/>
</dbReference>
<dbReference type="CDD" id="cd00093">
    <property type="entry name" value="HTH_XRE"/>
    <property type="match status" value="1"/>
</dbReference>
<evidence type="ECO:0000259" key="1">
    <source>
        <dbReference type="PROSITE" id="PS50943"/>
    </source>
</evidence>
<evidence type="ECO:0000313" key="3">
    <source>
        <dbReference type="EMBL" id="OUP59950.1"/>
    </source>
</evidence>
<gene>
    <name evidence="3" type="ORF">B5F15_03820</name>
    <name evidence="2" type="ORF">B5F17_05240</name>
</gene>
<comment type="caution">
    <text evidence="2">The sequence shown here is derived from an EMBL/GenBank/DDBJ whole genome shotgun (WGS) entry which is preliminary data.</text>
</comment>
<dbReference type="PROSITE" id="PS50943">
    <property type="entry name" value="HTH_CROC1"/>
    <property type="match status" value="1"/>
</dbReference>
<evidence type="ECO:0000313" key="2">
    <source>
        <dbReference type="EMBL" id="OUP53412.1"/>
    </source>
</evidence>
<dbReference type="EMBL" id="NFKL01000004">
    <property type="protein sequence ID" value="OUP59950.1"/>
    <property type="molecule type" value="Genomic_DNA"/>
</dbReference>
<accession>A0A1Y4LH24</accession>
<dbReference type="Pfam" id="PF01381">
    <property type="entry name" value="HTH_3"/>
    <property type="match status" value="1"/>
</dbReference>
<proteinExistence type="predicted"/>
<feature type="domain" description="HTH cro/C1-type" evidence="1">
    <location>
        <begin position="10"/>
        <end position="64"/>
    </location>
</feature>
<name>A0A1Y4LH24_9FIRM</name>
<reference evidence="2" key="2">
    <citation type="journal article" date="2018" name="BMC Genomics">
        <title>Whole genome sequencing and function prediction of 133 gut anaerobes isolated from chicken caecum in pure cultures.</title>
        <authorList>
            <person name="Medvecky M."/>
            <person name="Cejkova D."/>
            <person name="Polansky O."/>
            <person name="Karasova D."/>
            <person name="Kubasova T."/>
            <person name="Cizek A."/>
            <person name="Rychlik I."/>
        </authorList>
    </citation>
    <scope>NUCLEOTIDE SEQUENCE</scope>
    <source>
        <strain evidence="3">An179</strain>
        <strain evidence="2">An180</strain>
    </source>
</reference>
<dbReference type="RefSeq" id="WP_087371556.1">
    <property type="nucleotide sequence ID" value="NZ_JBGKLX010000002.1"/>
</dbReference>
<sequence>MNQQKFGALIRVLRREKGMTQKALADRLGLSDKAVSKWERGLGCPDVSLLGDLSVILGVDLARMLSGELAPNDFVGGNMKKAKFYVCPVCGNLTLCTGNASVSCCGRTLEALEPKKADDTQKLKVEVIENDWYITSDHPMTKENYISFVAFATGGQMNLIKQYPEWDLQVRLQKRGHGMLYWYASDLGLMYQLL</sequence>
<dbReference type="SMART" id="SM00530">
    <property type="entry name" value="HTH_XRE"/>
    <property type="match status" value="1"/>
</dbReference>
<dbReference type="Gene3D" id="2.60.40.730">
    <property type="entry name" value="SOR catalytic domain"/>
    <property type="match status" value="1"/>
</dbReference>
<evidence type="ECO:0000313" key="5">
    <source>
        <dbReference type="Proteomes" id="UP000195897"/>
    </source>
</evidence>
<dbReference type="Proteomes" id="UP000195326">
    <property type="component" value="Unassembled WGS sequence"/>
</dbReference>
<protein>
    <submittedName>
        <fullName evidence="2">XRE family transcriptional regulator</fullName>
    </submittedName>
</protein>
<dbReference type="Proteomes" id="UP000195897">
    <property type="component" value="Unassembled WGS sequence"/>
</dbReference>
<evidence type="ECO:0000313" key="4">
    <source>
        <dbReference type="Proteomes" id="UP000195326"/>
    </source>
</evidence>
<dbReference type="InterPro" id="IPR036073">
    <property type="entry name" value="Desulfoferrodoxin_Fe-bd_dom_sf"/>
</dbReference>
<dbReference type="GO" id="GO:0005506">
    <property type="term" value="F:iron ion binding"/>
    <property type="evidence" value="ECO:0007669"/>
    <property type="project" value="InterPro"/>
</dbReference>
<organism evidence="2 5">
    <name type="scientific">Butyricicoccus pullicaecorum</name>
    <dbReference type="NCBI Taxonomy" id="501571"/>
    <lineage>
        <taxon>Bacteria</taxon>
        <taxon>Bacillati</taxon>
        <taxon>Bacillota</taxon>
        <taxon>Clostridia</taxon>
        <taxon>Eubacteriales</taxon>
        <taxon>Butyricicoccaceae</taxon>
        <taxon>Butyricicoccus</taxon>
    </lineage>
</organism>
<dbReference type="SUPFAM" id="SSF49367">
    <property type="entry name" value="Superoxide reductase-like"/>
    <property type="match status" value="1"/>
</dbReference>
<dbReference type="AlphaFoldDB" id="A0A1Y4LH24"/>
<dbReference type="InterPro" id="IPR001387">
    <property type="entry name" value="Cro/C1-type_HTH"/>
</dbReference>
<reference evidence="4 5" key="1">
    <citation type="submission" date="2017-04" db="EMBL/GenBank/DDBJ databases">
        <title>Function of individual gut microbiota members based on whole genome sequencing of pure cultures obtained from chicken caecum.</title>
        <authorList>
            <person name="Medvecky M."/>
            <person name="Cejkova D."/>
            <person name="Polansky O."/>
            <person name="Karasova D."/>
            <person name="Kubasova T."/>
            <person name="Cizek A."/>
            <person name="Rychlik I."/>
        </authorList>
    </citation>
    <scope>NUCLEOTIDE SEQUENCE [LARGE SCALE GENOMIC DNA]</scope>
    <source>
        <strain evidence="4">An179</strain>
        <strain evidence="5">An180</strain>
    </source>
</reference>
<dbReference type="EMBL" id="NFKK01000004">
    <property type="protein sequence ID" value="OUP53412.1"/>
    <property type="molecule type" value="Genomic_DNA"/>
</dbReference>
<dbReference type="SUPFAM" id="SSF47413">
    <property type="entry name" value="lambda repressor-like DNA-binding domains"/>
    <property type="match status" value="1"/>
</dbReference>
<dbReference type="STRING" id="501571.GCA_900143195_01678"/>
<dbReference type="GO" id="GO:0003677">
    <property type="term" value="F:DNA binding"/>
    <property type="evidence" value="ECO:0007669"/>
    <property type="project" value="InterPro"/>
</dbReference>
<dbReference type="Gene3D" id="1.10.260.40">
    <property type="entry name" value="lambda repressor-like DNA-binding domains"/>
    <property type="match status" value="1"/>
</dbReference>